<organism evidence="2 3">
    <name type="scientific">Marchantia polymorpha</name>
    <name type="common">Common liverwort</name>
    <name type="synonym">Marchantia aquatica</name>
    <dbReference type="NCBI Taxonomy" id="3197"/>
    <lineage>
        <taxon>Eukaryota</taxon>
        <taxon>Viridiplantae</taxon>
        <taxon>Streptophyta</taxon>
        <taxon>Embryophyta</taxon>
        <taxon>Marchantiophyta</taxon>
        <taxon>Marchantiopsida</taxon>
        <taxon>Marchantiidae</taxon>
        <taxon>Marchantiales</taxon>
        <taxon>Marchantiaceae</taxon>
        <taxon>Marchantia</taxon>
    </lineage>
</organism>
<dbReference type="EMBL" id="KZ772778">
    <property type="protein sequence ID" value="PTQ31804.1"/>
    <property type="molecule type" value="Genomic_DNA"/>
</dbReference>
<sequence length="71" mass="8191">MSNFLWFLITDVAFLLLKLELGLFLSFIMTLCVVLGPTTIFRVMSHPIEYYRAVRRAMQASGRPRIPAPFL</sequence>
<keyword evidence="1" id="KW-0812">Transmembrane</keyword>
<keyword evidence="1" id="KW-1133">Transmembrane helix</keyword>
<feature type="transmembrane region" description="Helical" evidence="1">
    <location>
        <begin position="12"/>
        <end position="36"/>
    </location>
</feature>
<dbReference type="AlphaFoldDB" id="A0A2R6WD96"/>
<keyword evidence="3" id="KW-1185">Reference proteome</keyword>
<keyword evidence="1" id="KW-0472">Membrane</keyword>
<gene>
    <name evidence="2" type="ORF">MARPO_0106s0008</name>
</gene>
<proteinExistence type="predicted"/>
<evidence type="ECO:0000313" key="3">
    <source>
        <dbReference type="Proteomes" id="UP000244005"/>
    </source>
</evidence>
<reference evidence="3" key="1">
    <citation type="journal article" date="2017" name="Cell">
        <title>Insights into land plant evolution garnered from the Marchantia polymorpha genome.</title>
        <authorList>
            <person name="Bowman J.L."/>
            <person name="Kohchi T."/>
            <person name="Yamato K.T."/>
            <person name="Jenkins J."/>
            <person name="Shu S."/>
            <person name="Ishizaki K."/>
            <person name="Yamaoka S."/>
            <person name="Nishihama R."/>
            <person name="Nakamura Y."/>
            <person name="Berger F."/>
            <person name="Adam C."/>
            <person name="Aki S.S."/>
            <person name="Althoff F."/>
            <person name="Araki T."/>
            <person name="Arteaga-Vazquez M.A."/>
            <person name="Balasubrmanian S."/>
            <person name="Barry K."/>
            <person name="Bauer D."/>
            <person name="Boehm C.R."/>
            <person name="Briginshaw L."/>
            <person name="Caballero-Perez J."/>
            <person name="Catarino B."/>
            <person name="Chen F."/>
            <person name="Chiyoda S."/>
            <person name="Chovatia M."/>
            <person name="Davies K.M."/>
            <person name="Delmans M."/>
            <person name="Demura T."/>
            <person name="Dierschke T."/>
            <person name="Dolan L."/>
            <person name="Dorantes-Acosta A.E."/>
            <person name="Eklund D.M."/>
            <person name="Florent S.N."/>
            <person name="Flores-Sandoval E."/>
            <person name="Fujiyama A."/>
            <person name="Fukuzawa H."/>
            <person name="Galik B."/>
            <person name="Grimanelli D."/>
            <person name="Grimwood J."/>
            <person name="Grossniklaus U."/>
            <person name="Hamada T."/>
            <person name="Haseloff J."/>
            <person name="Hetherington A.J."/>
            <person name="Higo A."/>
            <person name="Hirakawa Y."/>
            <person name="Hundley H.N."/>
            <person name="Ikeda Y."/>
            <person name="Inoue K."/>
            <person name="Inoue S.I."/>
            <person name="Ishida S."/>
            <person name="Jia Q."/>
            <person name="Kakita M."/>
            <person name="Kanazawa T."/>
            <person name="Kawai Y."/>
            <person name="Kawashima T."/>
            <person name="Kennedy M."/>
            <person name="Kinose K."/>
            <person name="Kinoshita T."/>
            <person name="Kohara Y."/>
            <person name="Koide E."/>
            <person name="Komatsu K."/>
            <person name="Kopischke S."/>
            <person name="Kubo M."/>
            <person name="Kyozuka J."/>
            <person name="Lagercrantz U."/>
            <person name="Lin S.S."/>
            <person name="Lindquist E."/>
            <person name="Lipzen A.M."/>
            <person name="Lu C.W."/>
            <person name="De Luna E."/>
            <person name="Martienssen R.A."/>
            <person name="Minamino N."/>
            <person name="Mizutani M."/>
            <person name="Mizutani M."/>
            <person name="Mochizuki N."/>
            <person name="Monte I."/>
            <person name="Mosher R."/>
            <person name="Nagasaki H."/>
            <person name="Nakagami H."/>
            <person name="Naramoto S."/>
            <person name="Nishitani K."/>
            <person name="Ohtani M."/>
            <person name="Okamoto T."/>
            <person name="Okumura M."/>
            <person name="Phillips J."/>
            <person name="Pollak B."/>
            <person name="Reinders A."/>
            <person name="Rovekamp M."/>
            <person name="Sano R."/>
            <person name="Sawa S."/>
            <person name="Schmid M.W."/>
            <person name="Shirakawa M."/>
            <person name="Solano R."/>
            <person name="Spunde A."/>
            <person name="Suetsugu N."/>
            <person name="Sugano S."/>
            <person name="Sugiyama A."/>
            <person name="Sun R."/>
            <person name="Suzuki Y."/>
            <person name="Takenaka M."/>
            <person name="Takezawa D."/>
            <person name="Tomogane H."/>
            <person name="Tsuzuki M."/>
            <person name="Ueda T."/>
            <person name="Umeda M."/>
            <person name="Ward J.M."/>
            <person name="Watanabe Y."/>
            <person name="Yazaki K."/>
            <person name="Yokoyama R."/>
            <person name="Yoshitake Y."/>
            <person name="Yotsui I."/>
            <person name="Zachgo S."/>
            <person name="Schmutz J."/>
        </authorList>
    </citation>
    <scope>NUCLEOTIDE SEQUENCE [LARGE SCALE GENOMIC DNA]</scope>
    <source>
        <strain evidence="3">Tak-1</strain>
    </source>
</reference>
<dbReference type="Gramene" id="Mp5g21910.1">
    <property type="protein sequence ID" value="Mp5g21910.1.cds1"/>
    <property type="gene ID" value="Mp5g21910"/>
</dbReference>
<name>A0A2R6WD96_MARPO</name>
<evidence type="ECO:0000256" key="1">
    <source>
        <dbReference type="SAM" id="Phobius"/>
    </source>
</evidence>
<evidence type="ECO:0000313" key="2">
    <source>
        <dbReference type="EMBL" id="PTQ31804.1"/>
    </source>
</evidence>
<accession>A0A2R6WD96</accession>
<dbReference type="Proteomes" id="UP000244005">
    <property type="component" value="Unassembled WGS sequence"/>
</dbReference>
<protein>
    <submittedName>
        <fullName evidence="2">Uncharacterized protein</fullName>
    </submittedName>
</protein>